<dbReference type="PROSITE" id="PS00211">
    <property type="entry name" value="ABC_TRANSPORTER_1"/>
    <property type="match status" value="2"/>
</dbReference>
<feature type="compositionally biased region" description="Basic residues" evidence="5">
    <location>
        <begin position="635"/>
        <end position="645"/>
    </location>
</feature>
<feature type="region of interest" description="Disordered" evidence="5">
    <location>
        <begin position="1"/>
        <end position="33"/>
    </location>
</feature>
<dbReference type="GO" id="GO:0016887">
    <property type="term" value="F:ATP hydrolysis activity"/>
    <property type="evidence" value="ECO:0007669"/>
    <property type="project" value="InterPro"/>
</dbReference>
<dbReference type="InterPro" id="IPR027417">
    <property type="entry name" value="P-loop_NTPase"/>
</dbReference>
<feature type="compositionally biased region" description="Basic residues" evidence="5">
    <location>
        <begin position="21"/>
        <end position="32"/>
    </location>
</feature>
<feature type="compositionally biased region" description="Basic and acidic residues" evidence="5">
    <location>
        <begin position="576"/>
        <end position="597"/>
    </location>
</feature>
<dbReference type="InterPro" id="IPR017871">
    <property type="entry name" value="ABC_transporter-like_CS"/>
</dbReference>
<dbReference type="PANTHER" id="PTHR19211">
    <property type="entry name" value="ATP-BINDING TRANSPORT PROTEIN-RELATED"/>
    <property type="match status" value="1"/>
</dbReference>
<evidence type="ECO:0000256" key="1">
    <source>
        <dbReference type="ARBA" id="ARBA00011054"/>
    </source>
</evidence>
<protein>
    <submittedName>
        <fullName evidence="8">ABC transporter domain-containing protein</fullName>
    </submittedName>
</protein>
<feature type="domain" description="ABC transporter" evidence="6">
    <location>
        <begin position="73"/>
        <end position="299"/>
    </location>
</feature>
<dbReference type="FunFam" id="3.40.50.300:FF:000011">
    <property type="entry name" value="Putative ABC transporter ATP-binding component"/>
    <property type="match status" value="1"/>
</dbReference>
<dbReference type="Gene3D" id="3.40.50.300">
    <property type="entry name" value="P-loop containing nucleotide triphosphate hydrolases"/>
    <property type="match status" value="2"/>
</dbReference>
<evidence type="ECO:0000256" key="2">
    <source>
        <dbReference type="ARBA" id="ARBA00022737"/>
    </source>
</evidence>
<dbReference type="FunFam" id="3.40.50.300:FF:001197">
    <property type="entry name" value="Putative ATP-binding cassette family ATPase"/>
    <property type="match status" value="1"/>
</dbReference>
<feature type="compositionally biased region" description="Polar residues" evidence="5">
    <location>
        <begin position="1"/>
        <end position="16"/>
    </location>
</feature>
<dbReference type="GO" id="GO:0005524">
    <property type="term" value="F:ATP binding"/>
    <property type="evidence" value="ECO:0007669"/>
    <property type="project" value="UniProtKB-KW"/>
</dbReference>
<dbReference type="WBParaSite" id="GPLIN_000506200">
    <property type="protein sequence ID" value="GPLIN_000506200"/>
    <property type="gene ID" value="GPLIN_000506200"/>
</dbReference>
<feature type="compositionally biased region" description="Basic and acidic residues" evidence="5">
    <location>
        <begin position="648"/>
        <end position="658"/>
    </location>
</feature>
<reference evidence="8" key="3">
    <citation type="submission" date="2016-06" db="UniProtKB">
        <authorList>
            <consortium name="WormBaseParasite"/>
        </authorList>
    </citation>
    <scope>IDENTIFICATION</scope>
</reference>
<proteinExistence type="inferred from homology"/>
<evidence type="ECO:0000256" key="3">
    <source>
        <dbReference type="ARBA" id="ARBA00022741"/>
    </source>
</evidence>
<organism evidence="7 8">
    <name type="scientific">Globodera pallida</name>
    <name type="common">Potato cyst nematode worm</name>
    <name type="synonym">Heterodera pallida</name>
    <dbReference type="NCBI Taxonomy" id="36090"/>
    <lineage>
        <taxon>Eukaryota</taxon>
        <taxon>Metazoa</taxon>
        <taxon>Ecdysozoa</taxon>
        <taxon>Nematoda</taxon>
        <taxon>Chromadorea</taxon>
        <taxon>Rhabditida</taxon>
        <taxon>Tylenchina</taxon>
        <taxon>Tylenchomorpha</taxon>
        <taxon>Tylenchoidea</taxon>
        <taxon>Heteroderidae</taxon>
        <taxon>Heteroderinae</taxon>
        <taxon>Globodera</taxon>
    </lineage>
</organism>
<evidence type="ECO:0000256" key="4">
    <source>
        <dbReference type="ARBA" id="ARBA00022840"/>
    </source>
</evidence>
<dbReference type="InterPro" id="IPR050611">
    <property type="entry name" value="ABCF"/>
</dbReference>
<dbReference type="Pfam" id="PF00005">
    <property type="entry name" value="ABC_tran"/>
    <property type="match status" value="2"/>
</dbReference>
<reference evidence="7" key="2">
    <citation type="submission" date="2014-05" db="EMBL/GenBank/DDBJ databases">
        <title>The genome and life-stage specific transcriptomes of Globodera pallida elucidate key aspects of plant parasitism by a cyst nematode.</title>
        <authorList>
            <person name="Cotton J.A."/>
            <person name="Lilley C.J."/>
            <person name="Jones L.M."/>
            <person name="Kikuchi T."/>
            <person name="Reid A.J."/>
            <person name="Thorpe P."/>
            <person name="Tsai I.J."/>
            <person name="Beasley H."/>
            <person name="Blok V."/>
            <person name="Cock P.J.A."/>
            <person name="Van den Akker S.E."/>
            <person name="Holroyd N."/>
            <person name="Hunt M."/>
            <person name="Mantelin S."/>
            <person name="Naghra H."/>
            <person name="Pain A."/>
            <person name="Palomares-Rius J.E."/>
            <person name="Zarowiecki M."/>
            <person name="Berriman M."/>
            <person name="Jones J.T."/>
            <person name="Urwin P.E."/>
        </authorList>
    </citation>
    <scope>NUCLEOTIDE SEQUENCE [LARGE SCALE GENOMIC DNA]</scope>
    <source>
        <strain evidence="7">Lindley</strain>
    </source>
</reference>
<sequence>MPNSDSAEEAQQVQIEDSQKKISRKDLKKKQKRAEYEKGLQALGSKHHTNVDKDTAVKEVRRGIGGVELGEQFTVSQQTKTDAQLSLMETAVDIKVENFDISADGRQLFNKASLTIAIEIEADKTSAIETVLRSDKVRTELLERERALTQQLEDGDILAGEKLQEVASELKSIGAEAAEPKARRILAGLGFSKKMQEKAVENFSGGWRMRVSLARALFLEPTLLLLDEPTNHLDLNAVIWLDTYLQGWKKTLLVVSHDQSFLDNICTDIIHLDQQKLFYYKGNYSSFKKMYDQKLKENAKAFENQQKQLVAMKKSGKSGKQATEEMKSRMASKQSKQHRGKKGSSATIGDEDDAPPPELLQKIKEYNVKFIFPDTTKLSPPILGLHEDSTLASTWTRELRLLGSGDHTLHRQLRIGWFDQHSNEALNQEQSAMEYLMVKYQIDQQNARKNLGMVGLASHAHAVKIKNLSGGQKSRVALAELSLKQPDILILDEPTNNLDIESIQALADGIEDFSGGVLMVTHDERLIRATDCRLWIVEDQIDGDFDDYRKEVLEQEDGAAPEHRQMGEIGEEPMEAEGKEKAKGLAKRNESRLRKSELPFVGTESGRKGAEKRKSLSKTSMASVDQPMGVTSKKQLTKKKARKMMRNVNREQRKKERTMNAMEVA</sequence>
<feature type="region of interest" description="Disordered" evidence="5">
    <location>
        <begin position="555"/>
        <end position="665"/>
    </location>
</feature>
<accession>A0A183BWS3</accession>
<dbReference type="InterPro" id="IPR003439">
    <property type="entry name" value="ABC_transporter-like_ATP-bd"/>
</dbReference>
<reference evidence="7" key="1">
    <citation type="submission" date="2013-12" db="EMBL/GenBank/DDBJ databases">
        <authorList>
            <person name="Aslett M."/>
        </authorList>
    </citation>
    <scope>NUCLEOTIDE SEQUENCE [LARGE SCALE GENOMIC DNA]</scope>
    <source>
        <strain evidence="7">Lindley</strain>
    </source>
</reference>
<dbReference type="SUPFAM" id="SSF52540">
    <property type="entry name" value="P-loop containing nucleoside triphosphate hydrolases"/>
    <property type="match status" value="2"/>
</dbReference>
<dbReference type="InterPro" id="IPR032781">
    <property type="entry name" value="ABC_tran_Xtn"/>
</dbReference>
<evidence type="ECO:0000313" key="8">
    <source>
        <dbReference type="WBParaSite" id="GPLIN_000506200"/>
    </source>
</evidence>
<evidence type="ECO:0000313" key="7">
    <source>
        <dbReference type="Proteomes" id="UP000050741"/>
    </source>
</evidence>
<feature type="domain" description="ABC transporter" evidence="6">
    <location>
        <begin position="307"/>
        <end position="582"/>
    </location>
</feature>
<dbReference type="PANTHER" id="PTHR19211:SF14">
    <property type="entry name" value="ATP-BINDING CASSETTE SUB-FAMILY F MEMBER 1"/>
    <property type="match status" value="1"/>
</dbReference>
<evidence type="ECO:0000256" key="5">
    <source>
        <dbReference type="SAM" id="MobiDB-lite"/>
    </source>
</evidence>
<feature type="region of interest" description="Disordered" evidence="5">
    <location>
        <begin position="310"/>
        <end position="357"/>
    </location>
</feature>
<dbReference type="Pfam" id="PF12848">
    <property type="entry name" value="ABC_tran_Xtn"/>
    <property type="match status" value="1"/>
</dbReference>
<keyword evidence="7" id="KW-1185">Reference proteome</keyword>
<dbReference type="Proteomes" id="UP000050741">
    <property type="component" value="Unassembled WGS sequence"/>
</dbReference>
<comment type="similarity">
    <text evidence="1">Belongs to the ABC transporter superfamily. ABCF family. EF3 subfamily.</text>
</comment>
<dbReference type="PROSITE" id="PS50893">
    <property type="entry name" value="ABC_TRANSPORTER_2"/>
    <property type="match status" value="2"/>
</dbReference>
<name>A0A183BWS3_GLOPA</name>
<feature type="compositionally biased region" description="Basic and acidic residues" evidence="5">
    <location>
        <begin position="605"/>
        <end position="614"/>
    </location>
</feature>
<keyword evidence="2" id="KW-0677">Repeat</keyword>
<keyword evidence="3" id="KW-0547">Nucleotide-binding</keyword>
<dbReference type="AlphaFoldDB" id="A0A183BWS3"/>
<evidence type="ECO:0000259" key="6">
    <source>
        <dbReference type="PROSITE" id="PS50893"/>
    </source>
</evidence>
<keyword evidence="4" id="KW-0067">ATP-binding</keyword>